<dbReference type="InterPro" id="IPR007016">
    <property type="entry name" value="O-antigen_ligase-rel_domated"/>
</dbReference>
<comment type="caution">
    <text evidence="8">The sequence shown here is derived from an EMBL/GenBank/DDBJ whole genome shotgun (WGS) entry which is preliminary data.</text>
</comment>
<name>A0ABQ3V895_9CHLR</name>
<keyword evidence="2 6" id="KW-0812">Transmembrane</keyword>
<feature type="transmembrane region" description="Helical" evidence="6">
    <location>
        <begin position="240"/>
        <end position="261"/>
    </location>
</feature>
<dbReference type="Proteomes" id="UP000635565">
    <property type="component" value="Unassembled WGS sequence"/>
</dbReference>
<dbReference type="PANTHER" id="PTHR37422:SF23">
    <property type="entry name" value="TEICHURONIC ACID BIOSYNTHESIS PROTEIN TUAE"/>
    <property type="match status" value="1"/>
</dbReference>
<dbReference type="PANTHER" id="PTHR37422">
    <property type="entry name" value="TEICHURONIC ACID BIOSYNTHESIS PROTEIN TUAE"/>
    <property type="match status" value="1"/>
</dbReference>
<feature type="transmembrane region" description="Helical" evidence="6">
    <location>
        <begin position="195"/>
        <end position="213"/>
    </location>
</feature>
<comment type="subcellular location">
    <subcellularLocation>
        <location evidence="1">Membrane</location>
        <topology evidence="1">Multi-pass membrane protein</topology>
    </subcellularLocation>
</comment>
<feature type="transmembrane region" description="Helical" evidence="6">
    <location>
        <begin position="320"/>
        <end position="338"/>
    </location>
</feature>
<evidence type="ECO:0000256" key="6">
    <source>
        <dbReference type="SAM" id="Phobius"/>
    </source>
</evidence>
<evidence type="ECO:0000256" key="4">
    <source>
        <dbReference type="ARBA" id="ARBA00023136"/>
    </source>
</evidence>
<proteinExistence type="predicted"/>
<evidence type="ECO:0000259" key="7">
    <source>
        <dbReference type="Pfam" id="PF04932"/>
    </source>
</evidence>
<dbReference type="InterPro" id="IPR051533">
    <property type="entry name" value="WaaL-like"/>
</dbReference>
<feature type="transmembrane region" description="Helical" evidence="6">
    <location>
        <begin position="166"/>
        <end position="188"/>
    </location>
</feature>
<evidence type="ECO:0000313" key="9">
    <source>
        <dbReference type="Proteomes" id="UP000635565"/>
    </source>
</evidence>
<feature type="domain" description="O-antigen ligase-related" evidence="7">
    <location>
        <begin position="203"/>
        <end position="329"/>
    </location>
</feature>
<gene>
    <name evidence="8" type="ORF">KSZ_00930</name>
</gene>
<dbReference type="EMBL" id="BNJJ01000001">
    <property type="protein sequence ID" value="GHO82087.1"/>
    <property type="molecule type" value="Genomic_DNA"/>
</dbReference>
<accession>A0ABQ3V895</accession>
<evidence type="ECO:0000256" key="5">
    <source>
        <dbReference type="SAM" id="MobiDB-lite"/>
    </source>
</evidence>
<evidence type="ECO:0000256" key="2">
    <source>
        <dbReference type="ARBA" id="ARBA00022692"/>
    </source>
</evidence>
<evidence type="ECO:0000313" key="8">
    <source>
        <dbReference type="EMBL" id="GHO82087.1"/>
    </source>
</evidence>
<feature type="region of interest" description="Disordered" evidence="5">
    <location>
        <begin position="415"/>
        <end position="435"/>
    </location>
</feature>
<feature type="transmembrane region" description="Helical" evidence="6">
    <location>
        <begin position="385"/>
        <end position="404"/>
    </location>
</feature>
<feature type="transmembrane region" description="Helical" evidence="6">
    <location>
        <begin position="51"/>
        <end position="74"/>
    </location>
</feature>
<dbReference type="Pfam" id="PF04932">
    <property type="entry name" value="Wzy_C"/>
    <property type="match status" value="1"/>
</dbReference>
<evidence type="ECO:0000256" key="1">
    <source>
        <dbReference type="ARBA" id="ARBA00004141"/>
    </source>
</evidence>
<dbReference type="RefSeq" id="WP_201359793.1">
    <property type="nucleotide sequence ID" value="NZ_BNJJ01000001.1"/>
</dbReference>
<feature type="transmembrane region" description="Helical" evidence="6">
    <location>
        <begin position="94"/>
        <end position="116"/>
    </location>
</feature>
<protein>
    <recommendedName>
        <fullName evidence="7">O-antigen ligase-related domain-containing protein</fullName>
    </recommendedName>
</protein>
<reference evidence="8 9" key="1">
    <citation type="journal article" date="2021" name="Int. J. Syst. Evol. Microbiol.">
        <title>Reticulibacter mediterranei gen. nov., sp. nov., within the new family Reticulibacteraceae fam. nov., and Ktedonospora formicarum gen. nov., sp. nov., Ktedonobacter robiniae sp. nov., Dictyobacter formicarum sp. nov. and Dictyobacter arantiisoli sp. nov., belonging to the class Ktedonobacteria.</title>
        <authorList>
            <person name="Yabe S."/>
            <person name="Zheng Y."/>
            <person name="Wang C.M."/>
            <person name="Sakai Y."/>
            <person name="Abe K."/>
            <person name="Yokota A."/>
            <person name="Donadio S."/>
            <person name="Cavaletti L."/>
            <person name="Monciardini P."/>
        </authorList>
    </citation>
    <scope>NUCLEOTIDE SEQUENCE [LARGE SCALE GENOMIC DNA]</scope>
    <source>
        <strain evidence="8 9">SOSP1-9</strain>
    </source>
</reference>
<keyword evidence="3 6" id="KW-1133">Transmembrane helix</keyword>
<evidence type="ECO:0000256" key="3">
    <source>
        <dbReference type="ARBA" id="ARBA00022989"/>
    </source>
</evidence>
<feature type="transmembrane region" description="Helical" evidence="6">
    <location>
        <begin position="359"/>
        <end position="379"/>
    </location>
</feature>
<feature type="transmembrane region" description="Helical" evidence="6">
    <location>
        <begin position="20"/>
        <end position="39"/>
    </location>
</feature>
<keyword evidence="4 6" id="KW-0472">Membrane</keyword>
<sequence>MYLLIAAPSIAFPLAPGGLPFRLFVGNIVFTVFLIVGLLRSINTKTRPSAALLPAHILLPAMLLILLGFVSIIYSRLNPAVSISGTFPHTHVAWTLLNIAEMLLLFGLPVVLIATPQFIQHVRDVRRIIIAYAVLGVVYALVVIWTTPLEHYIQLMILTSQRPSTFSMVTGVTGTQLVFFVCIALGQALYARQRVAACCWWLVTLILILATILSFERTAWITLCISSMMTLGLRYKNIGVLPLILAILLPLLIPIILNTIIPVQNNSTDYLLRWQEAFSIWQRYPWLGIGAGNYQFVVSAYGADAEGGAHNQFLEVLVEMGLQGILCLLWMVIAIGYISLRRFKQAATAAGKAITLSYLGYYVTLLILSVSGDSFLPSVTNANGTATQILASYHWFLLGIVLTLPKWETAGTHPVLPKPLSGPQKQLQTEKKPLS</sequence>
<keyword evidence="9" id="KW-1185">Reference proteome</keyword>
<feature type="transmembrane region" description="Helical" evidence="6">
    <location>
        <begin position="128"/>
        <end position="146"/>
    </location>
</feature>
<organism evidence="8 9">
    <name type="scientific">Dictyobacter formicarum</name>
    <dbReference type="NCBI Taxonomy" id="2778368"/>
    <lineage>
        <taxon>Bacteria</taxon>
        <taxon>Bacillati</taxon>
        <taxon>Chloroflexota</taxon>
        <taxon>Ktedonobacteria</taxon>
        <taxon>Ktedonobacterales</taxon>
        <taxon>Dictyobacteraceae</taxon>
        <taxon>Dictyobacter</taxon>
    </lineage>
</organism>